<dbReference type="EMBL" id="PGOL01000597">
    <property type="protein sequence ID" value="PKI67511.1"/>
    <property type="molecule type" value="Genomic_DNA"/>
</dbReference>
<reference evidence="1 2" key="1">
    <citation type="submission" date="2017-11" db="EMBL/GenBank/DDBJ databases">
        <title>De-novo sequencing of pomegranate (Punica granatum L.) genome.</title>
        <authorList>
            <person name="Akparov Z."/>
            <person name="Amiraslanov A."/>
            <person name="Hajiyeva S."/>
            <person name="Abbasov M."/>
            <person name="Kaur K."/>
            <person name="Hamwieh A."/>
            <person name="Solovyev V."/>
            <person name="Salamov A."/>
            <person name="Braich B."/>
            <person name="Kosarev P."/>
            <person name="Mahmoud A."/>
            <person name="Hajiyev E."/>
            <person name="Babayeva S."/>
            <person name="Izzatullayeva V."/>
            <person name="Mammadov A."/>
            <person name="Mammadov A."/>
            <person name="Sharifova S."/>
            <person name="Ojaghi J."/>
            <person name="Eynullazada K."/>
            <person name="Bayramov B."/>
            <person name="Abdulazimova A."/>
            <person name="Shahmuradov I."/>
        </authorList>
    </citation>
    <scope>NUCLEOTIDE SEQUENCE [LARGE SCALE GENOMIC DNA]</scope>
    <source>
        <strain evidence="2">cv. AG2017</strain>
        <tissue evidence="1">Leaf</tissue>
    </source>
</reference>
<evidence type="ECO:0000313" key="1">
    <source>
        <dbReference type="EMBL" id="PKI67511.1"/>
    </source>
</evidence>
<dbReference type="AlphaFoldDB" id="A0A2I0KG87"/>
<comment type="caution">
    <text evidence="1">The sequence shown here is derived from an EMBL/GenBank/DDBJ whole genome shotgun (WGS) entry which is preliminary data.</text>
</comment>
<gene>
    <name evidence="1" type="ORF">CRG98_012095</name>
</gene>
<keyword evidence="2" id="KW-1185">Reference proteome</keyword>
<proteinExistence type="predicted"/>
<sequence>MGQEALGLFSQKIVERFPNREKHKNSGNDLSRGGGGHSWLQMTKKALGHLSWRQGREREVCFNGRAVERLGRTIVCSGGRAFEAYGRVSGVRERASGAYEHASEAYGLASKARERHLRARDGFKTMS</sequence>
<name>A0A2I0KG87_PUNGR</name>
<evidence type="ECO:0000313" key="2">
    <source>
        <dbReference type="Proteomes" id="UP000233551"/>
    </source>
</evidence>
<protein>
    <submittedName>
        <fullName evidence="1">Uncharacterized protein</fullName>
    </submittedName>
</protein>
<dbReference type="Proteomes" id="UP000233551">
    <property type="component" value="Unassembled WGS sequence"/>
</dbReference>
<organism evidence="1 2">
    <name type="scientific">Punica granatum</name>
    <name type="common">Pomegranate</name>
    <dbReference type="NCBI Taxonomy" id="22663"/>
    <lineage>
        <taxon>Eukaryota</taxon>
        <taxon>Viridiplantae</taxon>
        <taxon>Streptophyta</taxon>
        <taxon>Embryophyta</taxon>
        <taxon>Tracheophyta</taxon>
        <taxon>Spermatophyta</taxon>
        <taxon>Magnoliopsida</taxon>
        <taxon>eudicotyledons</taxon>
        <taxon>Gunneridae</taxon>
        <taxon>Pentapetalae</taxon>
        <taxon>rosids</taxon>
        <taxon>malvids</taxon>
        <taxon>Myrtales</taxon>
        <taxon>Lythraceae</taxon>
        <taxon>Punica</taxon>
    </lineage>
</organism>
<accession>A0A2I0KG87</accession>